<dbReference type="GO" id="GO:0015031">
    <property type="term" value="P:protein transport"/>
    <property type="evidence" value="ECO:0007669"/>
    <property type="project" value="TreeGrafter"/>
</dbReference>
<dbReference type="InterPro" id="IPR050357">
    <property type="entry name" value="Arrestin_domain-protein"/>
</dbReference>
<proteinExistence type="inferred from homology"/>
<dbReference type="GO" id="GO:0005737">
    <property type="term" value="C:cytoplasm"/>
    <property type="evidence" value="ECO:0007669"/>
    <property type="project" value="TreeGrafter"/>
</dbReference>
<dbReference type="InterPro" id="IPR014752">
    <property type="entry name" value="Arrestin-like_C"/>
</dbReference>
<accession>A0A7J7JLA1</accession>
<dbReference type="EMBL" id="VXIV02002236">
    <property type="protein sequence ID" value="KAF6026643.1"/>
    <property type="molecule type" value="Genomic_DNA"/>
</dbReference>
<dbReference type="PANTHER" id="PTHR11188">
    <property type="entry name" value="ARRESTIN DOMAIN CONTAINING PROTEIN"/>
    <property type="match status" value="1"/>
</dbReference>
<evidence type="ECO:0000256" key="1">
    <source>
        <dbReference type="ARBA" id="ARBA00005298"/>
    </source>
</evidence>
<dbReference type="Pfam" id="PF02752">
    <property type="entry name" value="Arrestin_C"/>
    <property type="match status" value="1"/>
</dbReference>
<evidence type="ECO:0000313" key="4">
    <source>
        <dbReference type="Proteomes" id="UP000593567"/>
    </source>
</evidence>
<dbReference type="SUPFAM" id="SSF81296">
    <property type="entry name" value="E set domains"/>
    <property type="match status" value="2"/>
</dbReference>
<dbReference type="AlphaFoldDB" id="A0A7J7JLA1"/>
<reference evidence="3" key="1">
    <citation type="submission" date="2020-06" db="EMBL/GenBank/DDBJ databases">
        <title>Draft genome of Bugula neritina, a colonial animal packing powerful symbionts and potential medicines.</title>
        <authorList>
            <person name="Rayko M."/>
        </authorList>
    </citation>
    <scope>NUCLEOTIDE SEQUENCE [LARGE SCALE GENOMIC DNA]</scope>
    <source>
        <strain evidence="3">Kwan_BN1</strain>
    </source>
</reference>
<evidence type="ECO:0000259" key="2">
    <source>
        <dbReference type="SMART" id="SM01017"/>
    </source>
</evidence>
<feature type="domain" description="Arrestin C-terminal-like" evidence="2">
    <location>
        <begin position="174"/>
        <end position="301"/>
    </location>
</feature>
<evidence type="ECO:0000313" key="3">
    <source>
        <dbReference type="EMBL" id="KAF6026643.1"/>
    </source>
</evidence>
<gene>
    <name evidence="3" type="ORF">EB796_015043</name>
</gene>
<dbReference type="InterPro" id="IPR011022">
    <property type="entry name" value="Arrestin_C-like"/>
</dbReference>
<dbReference type="OrthoDB" id="7785529at2759"/>
<protein>
    <recommendedName>
        <fullName evidence="2">Arrestin C-terminal-like domain-containing protein</fullName>
    </recommendedName>
</protein>
<dbReference type="InterPro" id="IPR014756">
    <property type="entry name" value="Ig_E-set"/>
</dbReference>
<organism evidence="3 4">
    <name type="scientific">Bugula neritina</name>
    <name type="common">Brown bryozoan</name>
    <name type="synonym">Sertularia neritina</name>
    <dbReference type="NCBI Taxonomy" id="10212"/>
    <lineage>
        <taxon>Eukaryota</taxon>
        <taxon>Metazoa</taxon>
        <taxon>Spiralia</taxon>
        <taxon>Lophotrochozoa</taxon>
        <taxon>Bryozoa</taxon>
        <taxon>Gymnolaemata</taxon>
        <taxon>Cheilostomatida</taxon>
        <taxon>Flustrina</taxon>
        <taxon>Buguloidea</taxon>
        <taxon>Bugulidae</taxon>
        <taxon>Bugula</taxon>
    </lineage>
</organism>
<dbReference type="Proteomes" id="UP000593567">
    <property type="component" value="Unassembled WGS sequence"/>
</dbReference>
<dbReference type="Gene3D" id="2.60.40.640">
    <property type="match status" value="2"/>
</dbReference>
<dbReference type="Pfam" id="PF00339">
    <property type="entry name" value="Arrestin_N"/>
    <property type="match status" value="1"/>
</dbReference>
<dbReference type="InterPro" id="IPR011021">
    <property type="entry name" value="Arrestin-like_N"/>
</dbReference>
<keyword evidence="4" id="KW-1185">Reference proteome</keyword>
<dbReference type="SMART" id="SM01017">
    <property type="entry name" value="Arrestin_C"/>
    <property type="match status" value="1"/>
</dbReference>
<comment type="similarity">
    <text evidence="1">Belongs to the arrestin family.</text>
</comment>
<comment type="caution">
    <text evidence="3">The sequence shown here is derived from an EMBL/GenBank/DDBJ whole genome shotgun (WGS) entry which is preliminary data.</text>
</comment>
<sequence>MDFIDGLDIELDKEFYYPGETINGAVNISCIANARIRGLAVSLTGVVQVQWKLVKNGMIYTVRNSRTLMDNKQIILGQKSSNTSVDMPVLTKGTHKILFSFSLQDDREMPSSFESKLGIIRYYIHAYLDIPYASPPQAKKYFSLIGQQKEYPPTEWLVPITLERHNQSLCMACSHGSLSFEVALEKTAFCCGENVPMRLEITNGVSLKVWPFIQLIQRVDYCVDKTGFGIRRDATHTVWEYKGPPVPKHSTLKLENLSQALQIPVMPPTTSTCEIIRIEYKLKVSLLTIKWGEPLHLTIPILVTPYYQQDENIRTLLKPAEQSVIGGNYTSPELQTGAVYDGTEEARETTVYQPVYVCVPHKRIMQPTTSTLSASDVKHNISDTKVSFGEGVADATPKQVKVRNKKAPQENKSIINTEIEISDCRVSSL</sequence>
<name>A0A7J7JLA1_BUGNE</name>
<dbReference type="PANTHER" id="PTHR11188:SF144">
    <property type="entry name" value="ARRESTIN C-TERMINAL-LIKE DOMAIN-CONTAINING PROTEIN"/>
    <property type="match status" value="1"/>
</dbReference>